<keyword evidence="7" id="KW-1185">Reference proteome</keyword>
<dbReference type="GO" id="GO:0008270">
    <property type="term" value="F:zinc ion binding"/>
    <property type="evidence" value="ECO:0007669"/>
    <property type="project" value="UniProtKB-KW"/>
</dbReference>
<dbReference type="CDD" id="cd01029">
    <property type="entry name" value="TOPRIM_primases"/>
    <property type="match status" value="1"/>
</dbReference>
<dbReference type="PANTHER" id="PTHR30313">
    <property type="entry name" value="DNA PRIMASE"/>
    <property type="match status" value="1"/>
</dbReference>
<keyword evidence="1" id="KW-0479">Metal-binding</keyword>
<organism evidence="6 7">
    <name type="scientific">Candidatus Jettenia caeni</name>
    <dbReference type="NCBI Taxonomy" id="247490"/>
    <lineage>
        <taxon>Bacteria</taxon>
        <taxon>Pseudomonadati</taxon>
        <taxon>Planctomycetota</taxon>
        <taxon>Candidatus Brocadiia</taxon>
        <taxon>Candidatus Brocadiales</taxon>
        <taxon>Candidatus Brocadiaceae</taxon>
        <taxon>Candidatus Jettenia</taxon>
    </lineage>
</organism>
<feature type="coiled-coil region" evidence="4">
    <location>
        <begin position="85"/>
        <end position="112"/>
    </location>
</feature>
<evidence type="ECO:0000256" key="4">
    <source>
        <dbReference type="SAM" id="Coils"/>
    </source>
</evidence>
<feature type="domain" description="Zinc finger CHC2-type" evidence="5">
    <location>
        <begin position="37"/>
        <end position="81"/>
    </location>
</feature>
<dbReference type="Proteomes" id="UP000002985">
    <property type="component" value="Unassembled WGS sequence"/>
</dbReference>
<dbReference type="InterPro" id="IPR050219">
    <property type="entry name" value="DnaG_primase"/>
</dbReference>
<dbReference type="GO" id="GO:0003899">
    <property type="term" value="F:DNA-directed RNA polymerase activity"/>
    <property type="evidence" value="ECO:0007669"/>
    <property type="project" value="InterPro"/>
</dbReference>
<dbReference type="EMBL" id="BAFH01000003">
    <property type="protein sequence ID" value="GAB63084.1"/>
    <property type="molecule type" value="Genomic_DNA"/>
</dbReference>
<dbReference type="Pfam" id="PF01807">
    <property type="entry name" value="Zn_ribbon_DnaG"/>
    <property type="match status" value="1"/>
</dbReference>
<reference evidence="6 7" key="1">
    <citation type="journal article" date="2012" name="FEBS Lett.">
        <title>Anammox organism KSU-1 expresses a NirK-type copper-containing nitrite reductase instead of a NirS-type with cytochrome cd1.</title>
        <authorList>
            <person name="Hira D."/>
            <person name="Toh H."/>
            <person name="Migita C.T."/>
            <person name="Okubo H."/>
            <person name="Nishiyama T."/>
            <person name="Hattori M."/>
            <person name="Furukawa K."/>
            <person name="Fujii T."/>
        </authorList>
    </citation>
    <scope>NUCLEOTIDE SEQUENCE [LARGE SCALE GENOMIC DNA]</scope>
</reference>
<dbReference type="InterPro" id="IPR036977">
    <property type="entry name" value="DNA_primase_Znf_CHC2"/>
</dbReference>
<gene>
    <name evidence="6" type="ORF">KSU1_C1488</name>
</gene>
<dbReference type="InterPro" id="IPR002694">
    <property type="entry name" value="Znf_CHC2"/>
</dbReference>
<keyword evidence="2" id="KW-0863">Zinc-finger</keyword>
<dbReference type="Gene3D" id="3.90.980.10">
    <property type="entry name" value="DNA primase, catalytic core, N-terminal domain"/>
    <property type="match status" value="1"/>
</dbReference>
<evidence type="ECO:0000259" key="5">
    <source>
        <dbReference type="SMART" id="SM00400"/>
    </source>
</evidence>
<name>I3IMY9_9BACT</name>
<dbReference type="PANTHER" id="PTHR30313:SF2">
    <property type="entry name" value="DNA PRIMASE"/>
    <property type="match status" value="1"/>
</dbReference>
<dbReference type="OrthoDB" id="286375at2"/>
<accession>I3IMY9</accession>
<evidence type="ECO:0000256" key="1">
    <source>
        <dbReference type="ARBA" id="ARBA00022723"/>
    </source>
</evidence>
<protein>
    <submittedName>
        <fullName evidence="6">Putative DNA primase</fullName>
    </submittedName>
</protein>
<sequence>MNDFETIKNRLSIIDLLHAYKAEKKGRFANPSPCCNHNDCMSIDEDKNLWKCFSCGNGGSVIDLIMVADQCNESEALKKASEMIGYELQNQYQEKEEKKETAQERMYRLAAEYYHQAMVLEGSQGREWFCNVRGHTESTLQFMGAGWTTGGLLSFLQGQSFTPAECLSFGLARDKDKDGKQIPVQDYYWQGLVVFPVVDHSGNVISFTCKDPLKKVKGLLLKGAKKTWFLNHQTLGKHQETFLVEGENDRASLLDVGINNVIGTAGAPNAEQVTLLKNFYPNKTLYLWFDKDPQKDFRKNEGGPHHTRFIYQGLQEEESIKVKIITHPGTAKDPDEYIQKLRKEGCSAADIRNAVKALKDQALDPLAWEIEMLKSIPEPKDRLETLKIRQIPHTVSRLHSKAEQEVYTTLIAQTIGITTRAAEDLVMNSTDLSKELSIAFGEDAELKRADGTRVADQIFKWFSNGAGARFFKTSDKKVWIFYRGQIYEIGNNIDFNSLIFRLTRLTAIEKPGPVVWYSLQTLCNIHGEYVALMSWLYTDKEKDTIYVNLSSPHNKIIKLTAGEDPKVIDNGTNENSVLLSSSPQMKPFEYQPNVALAEGFRAVKTLLMDTIPAEGPQRYFLMCWIISVFIMNYQGDRGLVQILGDSSLGKSKIGERTSQLIYGENYSGRGTDAADDRTAAQNPVVFQDNLENRNLTQKKVDFLLLLANSANKPKAKTGSDTENIYQKLNSMGMISSIEAFPGKLPELVNRTFSIILEDRFKISGYTHDEVMRSISKQRNFILSAILKMISKSVLPRLSERTEWSKYLNTRFPKHNKDRNNEHLCTMMVILEALLEYIPSQKDTEIKKQAADLLERWITYQEEQAKQTAVTSNTLLTLMDGLVKEVWIKIRGRADLQYQSITEYPDKRVLVFDDPEYLETFYLTESQEEISEDEDYEGLTESIQRLEMIVTAADLFTIFNRYCANQHIKNPYDSPNALGARISNDKEVMKKGGWEYISRKEGEIKYKKIMGKWYWKFSKKMRVLR</sequence>
<evidence type="ECO:0000313" key="7">
    <source>
        <dbReference type="Proteomes" id="UP000002985"/>
    </source>
</evidence>
<comment type="caution">
    <text evidence="6">The sequence shown here is derived from an EMBL/GenBank/DDBJ whole genome shotgun (WGS) entry which is preliminary data.</text>
</comment>
<dbReference type="STRING" id="247490.KSU1_C1488"/>
<evidence type="ECO:0000313" key="6">
    <source>
        <dbReference type="EMBL" id="GAB63084.1"/>
    </source>
</evidence>
<dbReference type="GO" id="GO:0006269">
    <property type="term" value="P:DNA replication, synthesis of primer"/>
    <property type="evidence" value="ECO:0007669"/>
    <property type="project" value="TreeGrafter"/>
</dbReference>
<dbReference type="SUPFAM" id="SSF56731">
    <property type="entry name" value="DNA primase core"/>
    <property type="match status" value="1"/>
</dbReference>
<evidence type="ECO:0000256" key="2">
    <source>
        <dbReference type="ARBA" id="ARBA00022771"/>
    </source>
</evidence>
<dbReference type="SUPFAM" id="SSF57783">
    <property type="entry name" value="Zinc beta-ribbon"/>
    <property type="match status" value="1"/>
</dbReference>
<dbReference type="SMART" id="SM00400">
    <property type="entry name" value="ZnF_CHCC"/>
    <property type="match status" value="1"/>
</dbReference>
<dbReference type="InterPro" id="IPR037068">
    <property type="entry name" value="DNA_primase_core_N_sf"/>
</dbReference>
<dbReference type="InterPro" id="IPR034154">
    <property type="entry name" value="TOPRIM_DnaG/twinkle"/>
</dbReference>
<dbReference type="Gene3D" id="3.90.580.10">
    <property type="entry name" value="Zinc finger, CHC2-type domain"/>
    <property type="match status" value="1"/>
</dbReference>
<dbReference type="GO" id="GO:0005737">
    <property type="term" value="C:cytoplasm"/>
    <property type="evidence" value="ECO:0007669"/>
    <property type="project" value="TreeGrafter"/>
</dbReference>
<keyword evidence="4" id="KW-0175">Coiled coil</keyword>
<dbReference type="AlphaFoldDB" id="I3IMY9"/>
<evidence type="ECO:0000256" key="3">
    <source>
        <dbReference type="ARBA" id="ARBA00022833"/>
    </source>
</evidence>
<dbReference type="Gene3D" id="3.40.1360.10">
    <property type="match status" value="1"/>
</dbReference>
<keyword evidence="3" id="KW-0862">Zinc</keyword>
<dbReference type="GO" id="GO:0003677">
    <property type="term" value="F:DNA binding"/>
    <property type="evidence" value="ECO:0007669"/>
    <property type="project" value="InterPro"/>
</dbReference>
<proteinExistence type="predicted"/>
<dbReference type="eggNOG" id="COG0358">
    <property type="taxonomic scope" value="Bacteria"/>
</dbReference>